<sequence length="85" mass="9678">MIPLPSPIHYEAVLQLLEQQTLPIVRQDPLLSEQVQQLIISLRKAAAQQKQLEASCQQAHVDYEFRWSLNQSESELAATEHSTVL</sequence>
<comment type="caution">
    <text evidence="1">The sequence shown here is derived from an EMBL/GenBank/DDBJ whole genome shotgun (WGS) entry which is preliminary data.</text>
</comment>
<keyword evidence="2" id="KW-1185">Reference proteome</keyword>
<reference evidence="1 2" key="1">
    <citation type="journal article" date="2015" name="Genome Announc.">
        <title>Draft Genome Sequence of the Terrestrial Cyanobacterium Scytonema millei VB511283, Isolated from Eastern India.</title>
        <authorList>
            <person name="Sen D."/>
            <person name="Chandrababunaidu M.M."/>
            <person name="Singh D."/>
            <person name="Sanghi N."/>
            <person name="Ghorai A."/>
            <person name="Mishra G.P."/>
            <person name="Madduluri M."/>
            <person name="Adhikary S.P."/>
            <person name="Tripathy S."/>
        </authorList>
    </citation>
    <scope>NUCLEOTIDE SEQUENCE [LARGE SCALE GENOMIC DNA]</scope>
    <source>
        <strain evidence="1 2">VB511283</strain>
    </source>
</reference>
<dbReference type="AlphaFoldDB" id="A0A9X5EDR3"/>
<evidence type="ECO:0000313" key="2">
    <source>
        <dbReference type="Proteomes" id="UP000031532"/>
    </source>
</evidence>
<dbReference type="InterPro" id="IPR035228">
    <property type="entry name" value="DUF5340"/>
</dbReference>
<evidence type="ECO:0000313" key="1">
    <source>
        <dbReference type="EMBL" id="NHC37924.1"/>
    </source>
</evidence>
<dbReference type="Pfam" id="PF17275">
    <property type="entry name" value="DUF5340"/>
    <property type="match status" value="1"/>
</dbReference>
<dbReference type="OrthoDB" id="487705at2"/>
<accession>A0A9X5EDR3</accession>
<dbReference type="EMBL" id="JTJC03000013">
    <property type="protein sequence ID" value="NHC37924.1"/>
    <property type="molecule type" value="Genomic_DNA"/>
</dbReference>
<gene>
    <name evidence="1" type="ORF">QH73_0025420</name>
</gene>
<organism evidence="1 2">
    <name type="scientific">Scytonema millei VB511283</name>
    <dbReference type="NCBI Taxonomy" id="1245923"/>
    <lineage>
        <taxon>Bacteria</taxon>
        <taxon>Bacillati</taxon>
        <taxon>Cyanobacteriota</taxon>
        <taxon>Cyanophyceae</taxon>
        <taxon>Nostocales</taxon>
        <taxon>Scytonemataceae</taxon>
        <taxon>Scytonema</taxon>
    </lineage>
</organism>
<proteinExistence type="predicted"/>
<protein>
    <submittedName>
        <fullName evidence="1">DUF5340 domain-containing protein</fullName>
    </submittedName>
</protein>
<dbReference type="Proteomes" id="UP000031532">
    <property type="component" value="Unassembled WGS sequence"/>
</dbReference>
<name>A0A9X5EDR3_9CYAN</name>
<dbReference type="RefSeq" id="WP_039716914.1">
    <property type="nucleotide sequence ID" value="NZ_JTJC03000013.1"/>
</dbReference>